<evidence type="ECO:0000256" key="4">
    <source>
        <dbReference type="ARBA" id="ARBA00023212"/>
    </source>
</evidence>
<feature type="region of interest" description="Disordered" evidence="5">
    <location>
        <begin position="466"/>
        <end position="487"/>
    </location>
</feature>
<keyword evidence="4" id="KW-0206">Cytoskeleton</keyword>
<reference evidence="7" key="1">
    <citation type="submission" date="2023-06" db="EMBL/GenBank/DDBJ databases">
        <authorList>
            <consortium name="Lawrence Berkeley National Laboratory"/>
            <person name="Ahrendt S."/>
            <person name="Sahu N."/>
            <person name="Indic B."/>
            <person name="Wong-Bajracharya J."/>
            <person name="Merenyi Z."/>
            <person name="Ke H.-M."/>
            <person name="Monk M."/>
            <person name="Kocsube S."/>
            <person name="Drula E."/>
            <person name="Lipzen A."/>
            <person name="Balint B."/>
            <person name="Henrissat B."/>
            <person name="Andreopoulos B."/>
            <person name="Martin F.M."/>
            <person name="Harder C.B."/>
            <person name="Rigling D."/>
            <person name="Ford K.L."/>
            <person name="Foster G.D."/>
            <person name="Pangilinan J."/>
            <person name="Papanicolaou A."/>
            <person name="Barry K."/>
            <person name="LaButti K."/>
            <person name="Viragh M."/>
            <person name="Koriabine M."/>
            <person name="Yan M."/>
            <person name="Riley R."/>
            <person name="Champramary S."/>
            <person name="Plett K.L."/>
            <person name="Tsai I.J."/>
            <person name="Slot J."/>
            <person name="Sipos G."/>
            <person name="Plett J."/>
            <person name="Nagy L.G."/>
            <person name="Grigoriev I.V."/>
        </authorList>
    </citation>
    <scope>NUCLEOTIDE SEQUENCE</scope>
    <source>
        <strain evidence="7">ICMP 16352</strain>
    </source>
</reference>
<evidence type="ECO:0000256" key="3">
    <source>
        <dbReference type="ARBA" id="ARBA00022490"/>
    </source>
</evidence>
<feature type="compositionally biased region" description="Basic residues" evidence="5">
    <location>
        <begin position="307"/>
        <end position="316"/>
    </location>
</feature>
<feature type="compositionally biased region" description="Low complexity" evidence="5">
    <location>
        <begin position="318"/>
        <end position="339"/>
    </location>
</feature>
<evidence type="ECO:0000256" key="2">
    <source>
        <dbReference type="ARBA" id="ARBA00005885"/>
    </source>
</evidence>
<comment type="caution">
    <text evidence="7">The sequence shown here is derived from an EMBL/GenBank/DDBJ whole genome shotgun (WGS) entry which is preliminary data.</text>
</comment>
<evidence type="ECO:0000313" key="8">
    <source>
        <dbReference type="Proteomes" id="UP001175227"/>
    </source>
</evidence>
<dbReference type="Proteomes" id="UP001175227">
    <property type="component" value="Unassembled WGS sequence"/>
</dbReference>
<proteinExistence type="inferred from homology"/>
<feature type="domain" description="TPX2 C-terminal" evidence="6">
    <location>
        <begin position="439"/>
        <end position="506"/>
    </location>
</feature>
<keyword evidence="3" id="KW-0963">Cytoplasm</keyword>
<dbReference type="EMBL" id="JAUEPR010000020">
    <property type="protein sequence ID" value="KAK0476412.1"/>
    <property type="molecule type" value="Genomic_DNA"/>
</dbReference>
<protein>
    <recommendedName>
        <fullName evidence="6">TPX2 C-terminal domain-containing protein</fullName>
    </recommendedName>
</protein>
<comment type="similarity">
    <text evidence="2">Belongs to the TPX2 family.</text>
</comment>
<feature type="region of interest" description="Disordered" evidence="5">
    <location>
        <begin position="77"/>
        <end position="159"/>
    </location>
</feature>
<feature type="compositionally biased region" description="Polar residues" evidence="5">
    <location>
        <begin position="383"/>
        <end position="406"/>
    </location>
</feature>
<comment type="subcellular location">
    <subcellularLocation>
        <location evidence="1">Cytoplasm</location>
        <location evidence="1">Cytoskeleton</location>
    </subcellularLocation>
</comment>
<name>A0AA39U2X4_9AGAR</name>
<gene>
    <name evidence="7" type="ORF">IW261DRAFT_422127</name>
</gene>
<dbReference type="Pfam" id="PF06886">
    <property type="entry name" value="TPX2"/>
    <property type="match status" value="1"/>
</dbReference>
<feature type="compositionally biased region" description="Polar residues" evidence="5">
    <location>
        <begin position="347"/>
        <end position="357"/>
    </location>
</feature>
<feature type="compositionally biased region" description="Low complexity" evidence="5">
    <location>
        <begin position="84"/>
        <end position="98"/>
    </location>
</feature>
<dbReference type="GO" id="GO:0005856">
    <property type="term" value="C:cytoskeleton"/>
    <property type="evidence" value="ECO:0007669"/>
    <property type="project" value="UniProtKB-SubCell"/>
</dbReference>
<evidence type="ECO:0000259" key="6">
    <source>
        <dbReference type="Pfam" id="PF06886"/>
    </source>
</evidence>
<sequence>MRRQQEISLRHLPNISGSTFALEDTSFQIPALNEDREDLLNDIDNDFFRGIDARSSLATPAAARRHVHDDLTVSQLTPRRLNVSPSPLLRPDSPSKSKATLPATSRLRSDSPSKAAPKTCFDPRAARRATADTPSRQSDSRPASTTYDSAVSSTPVKTHISRTAEDPFTPRRFENLQAEVATLTSMKFRDGLTSTRARDAPAISLLNPVDDNVSVIDESFDEGGAAGRLLMYGSTLAGCVLCLISLQPGLYDIFSFENVAPASSLRQERLTVSKPSPQKNVTVTREVSPIRSAAKRPASTTDDRPPKREKKAHPKVKPPIITKPTSSRSKASASSSKPRPQLPPSRQPTTTTASLGPSRSRSTSARSQSESSLAAEAFRTSKSKTPPVNAQPTASTNKTLSSSSRRNPIPDFKALHAAEEARLAARKEHIIPVKPIAKEFSTDERIKERRMFDERIKEKEAEMERALEERRKQREQEEEKEVRELRRKAVPKAHEVPEWYKDAPRRVRPTE</sequence>
<evidence type="ECO:0000256" key="1">
    <source>
        <dbReference type="ARBA" id="ARBA00004245"/>
    </source>
</evidence>
<evidence type="ECO:0000313" key="7">
    <source>
        <dbReference type="EMBL" id="KAK0476412.1"/>
    </source>
</evidence>
<dbReference type="InterPro" id="IPR027329">
    <property type="entry name" value="TPX2_C"/>
</dbReference>
<accession>A0AA39U2X4</accession>
<feature type="compositionally biased region" description="Polar residues" evidence="5">
    <location>
        <begin position="140"/>
        <end position="156"/>
    </location>
</feature>
<feature type="compositionally biased region" description="Polar residues" evidence="5">
    <location>
        <begin position="273"/>
        <end position="285"/>
    </location>
</feature>
<feature type="compositionally biased region" description="Basic and acidic residues" evidence="5">
    <location>
        <begin position="466"/>
        <end position="484"/>
    </location>
</feature>
<dbReference type="AlphaFoldDB" id="A0AA39U2X4"/>
<keyword evidence="8" id="KW-1185">Reference proteome</keyword>
<feature type="compositionally biased region" description="Low complexity" evidence="5">
    <location>
        <begin position="358"/>
        <end position="377"/>
    </location>
</feature>
<organism evidence="7 8">
    <name type="scientific">Armillaria novae-zelandiae</name>
    <dbReference type="NCBI Taxonomy" id="153914"/>
    <lineage>
        <taxon>Eukaryota</taxon>
        <taxon>Fungi</taxon>
        <taxon>Dikarya</taxon>
        <taxon>Basidiomycota</taxon>
        <taxon>Agaricomycotina</taxon>
        <taxon>Agaricomycetes</taxon>
        <taxon>Agaricomycetidae</taxon>
        <taxon>Agaricales</taxon>
        <taxon>Marasmiineae</taxon>
        <taxon>Physalacriaceae</taxon>
        <taxon>Armillaria</taxon>
    </lineage>
</organism>
<feature type="region of interest" description="Disordered" evidence="5">
    <location>
        <begin position="270"/>
        <end position="413"/>
    </location>
</feature>
<evidence type="ECO:0000256" key="5">
    <source>
        <dbReference type="SAM" id="MobiDB-lite"/>
    </source>
</evidence>